<organism evidence="3 4">
    <name type="scientific">Streptomyces fuscichromogenes</name>
    <dbReference type="NCBI Taxonomy" id="1324013"/>
    <lineage>
        <taxon>Bacteria</taxon>
        <taxon>Bacillati</taxon>
        <taxon>Actinomycetota</taxon>
        <taxon>Actinomycetes</taxon>
        <taxon>Kitasatosporales</taxon>
        <taxon>Streptomycetaceae</taxon>
        <taxon>Streptomyces</taxon>
    </lineage>
</organism>
<keyword evidence="2" id="KW-0472">Membrane</keyword>
<feature type="transmembrane region" description="Helical" evidence="2">
    <location>
        <begin position="6"/>
        <end position="23"/>
    </location>
</feature>
<evidence type="ECO:0000256" key="1">
    <source>
        <dbReference type="SAM" id="MobiDB-lite"/>
    </source>
</evidence>
<evidence type="ECO:0000256" key="2">
    <source>
        <dbReference type="SAM" id="Phobius"/>
    </source>
</evidence>
<keyword evidence="2" id="KW-0812">Transmembrane</keyword>
<keyword evidence="4" id="KW-1185">Reference proteome</keyword>
<feature type="compositionally biased region" description="Low complexity" evidence="1">
    <location>
        <begin position="122"/>
        <end position="133"/>
    </location>
</feature>
<dbReference type="RefSeq" id="WP_189266215.1">
    <property type="nucleotide sequence ID" value="NZ_BMML01000016.1"/>
</dbReference>
<protein>
    <submittedName>
        <fullName evidence="3">Uncharacterized protein</fullName>
    </submittedName>
</protein>
<accession>A0A918CUD3</accession>
<evidence type="ECO:0000313" key="4">
    <source>
        <dbReference type="Proteomes" id="UP000653411"/>
    </source>
</evidence>
<feature type="region of interest" description="Disordered" evidence="1">
    <location>
        <begin position="115"/>
        <end position="139"/>
    </location>
</feature>
<gene>
    <name evidence="3" type="ORF">GCM10011578_062680</name>
</gene>
<reference evidence="3" key="2">
    <citation type="submission" date="2020-09" db="EMBL/GenBank/DDBJ databases">
        <authorList>
            <person name="Sun Q."/>
            <person name="Zhou Y."/>
        </authorList>
    </citation>
    <scope>NUCLEOTIDE SEQUENCE</scope>
    <source>
        <strain evidence="3">CGMCC 4.7110</strain>
    </source>
</reference>
<keyword evidence="2" id="KW-1133">Transmembrane helix</keyword>
<comment type="caution">
    <text evidence="3">The sequence shown here is derived from an EMBL/GenBank/DDBJ whole genome shotgun (WGS) entry which is preliminary data.</text>
</comment>
<dbReference type="EMBL" id="BMML01000016">
    <property type="protein sequence ID" value="GGN27401.1"/>
    <property type="molecule type" value="Genomic_DNA"/>
</dbReference>
<evidence type="ECO:0000313" key="3">
    <source>
        <dbReference type="EMBL" id="GGN27401.1"/>
    </source>
</evidence>
<reference evidence="3" key="1">
    <citation type="journal article" date="2014" name="Int. J. Syst. Evol. Microbiol.">
        <title>Complete genome sequence of Corynebacterium casei LMG S-19264T (=DSM 44701T), isolated from a smear-ripened cheese.</title>
        <authorList>
            <consortium name="US DOE Joint Genome Institute (JGI-PGF)"/>
            <person name="Walter F."/>
            <person name="Albersmeier A."/>
            <person name="Kalinowski J."/>
            <person name="Ruckert C."/>
        </authorList>
    </citation>
    <scope>NUCLEOTIDE SEQUENCE</scope>
    <source>
        <strain evidence="3">CGMCC 4.7110</strain>
    </source>
</reference>
<sequence>MLFSPTVSAAAGAVVAVVGVLTLRRQRKALAWVKRMRGSDDDAQDCEDAAAHLRNLFEMLCDRAHRPCRARDFEPLHGLRHLLADAAQGAEGVRPELDGVVARLDRCLDTVLRRCRPPGRPAAPRGGASAGRAGRPDQP</sequence>
<proteinExistence type="predicted"/>
<name>A0A918CUD3_9ACTN</name>
<dbReference type="Proteomes" id="UP000653411">
    <property type="component" value="Unassembled WGS sequence"/>
</dbReference>
<dbReference type="AlphaFoldDB" id="A0A918CUD3"/>